<accession>A0A2D0N267</accession>
<sequence>MDNQGEQIRSLFSRDHDTVFPKLGVFLGGPTPPDGAMQTGWRRKIVAELQQDSRLDPSMIVVSPEPKTGFWSEIDNLDPQNELEVVRDKQMPWELQYLQLCDITAFWLPTYWKPEEAGVFAPNIGPTSRWEFGYFFQEYLKNPARRDFIIGSPEDAESVKWAKKITDIHGVKWHFLPKSDKPKLVADSFIEEIAETLLRNKWRY</sequence>
<reference evidence="1 2" key="1">
    <citation type="submission" date="2017-10" db="EMBL/GenBank/DDBJ databases">
        <title>The draft genome sequence of Lewinella nigricans NBRC 102662.</title>
        <authorList>
            <person name="Wang K."/>
        </authorList>
    </citation>
    <scope>NUCLEOTIDE SEQUENCE [LARGE SCALE GENOMIC DNA]</scope>
    <source>
        <strain evidence="1 2">NBRC 102662</strain>
    </source>
</reference>
<dbReference type="RefSeq" id="WP_099154033.1">
    <property type="nucleotide sequence ID" value="NZ_PDUD01000039.1"/>
</dbReference>
<gene>
    <name evidence="1" type="ORF">CRP01_31415</name>
</gene>
<evidence type="ECO:0000313" key="2">
    <source>
        <dbReference type="Proteomes" id="UP000223913"/>
    </source>
</evidence>
<name>A0A2D0N267_FLAN2</name>
<dbReference type="OrthoDB" id="1492021at2"/>
<dbReference type="EMBL" id="PDUD01000039">
    <property type="protein sequence ID" value="PHN02488.1"/>
    <property type="molecule type" value="Genomic_DNA"/>
</dbReference>
<dbReference type="Gene3D" id="3.40.50.450">
    <property type="match status" value="1"/>
</dbReference>
<proteinExistence type="predicted"/>
<comment type="caution">
    <text evidence="1">The sequence shown here is derived from an EMBL/GenBank/DDBJ whole genome shotgun (WGS) entry which is preliminary data.</text>
</comment>
<organism evidence="1 2">
    <name type="scientific">Flavilitoribacter nigricans (strain ATCC 23147 / DSM 23189 / NBRC 102662 / NCIMB 1420 / SS-2)</name>
    <name type="common">Lewinella nigricans</name>
    <dbReference type="NCBI Taxonomy" id="1122177"/>
    <lineage>
        <taxon>Bacteria</taxon>
        <taxon>Pseudomonadati</taxon>
        <taxon>Bacteroidota</taxon>
        <taxon>Saprospiria</taxon>
        <taxon>Saprospirales</taxon>
        <taxon>Lewinellaceae</taxon>
        <taxon>Flavilitoribacter</taxon>
    </lineage>
</organism>
<keyword evidence="2" id="KW-1185">Reference proteome</keyword>
<dbReference type="AlphaFoldDB" id="A0A2D0N267"/>
<protein>
    <submittedName>
        <fullName evidence="1">Uncharacterized protein</fullName>
    </submittedName>
</protein>
<evidence type="ECO:0000313" key="1">
    <source>
        <dbReference type="EMBL" id="PHN02488.1"/>
    </source>
</evidence>
<dbReference type="Proteomes" id="UP000223913">
    <property type="component" value="Unassembled WGS sequence"/>
</dbReference>